<dbReference type="EMBL" id="NCEB01000017">
    <property type="protein sequence ID" value="OYX33262.1"/>
    <property type="molecule type" value="Genomic_DNA"/>
</dbReference>
<dbReference type="EC" id="3.1.3.5" evidence="9"/>
<dbReference type="InterPro" id="IPR030048">
    <property type="entry name" value="SurE"/>
</dbReference>
<dbReference type="GO" id="GO:0004309">
    <property type="term" value="F:exopolyphosphatase activity"/>
    <property type="evidence" value="ECO:0007669"/>
    <property type="project" value="TreeGrafter"/>
</dbReference>
<reference evidence="12 13" key="1">
    <citation type="submission" date="2017-03" db="EMBL/GenBank/DDBJ databases">
        <title>Lifting the veil on microbial sulfur biogeochemistry in mining wastewaters.</title>
        <authorList>
            <person name="Kantor R.S."/>
            <person name="Colenbrander Nelson T."/>
            <person name="Marshall S."/>
            <person name="Bennett D."/>
            <person name="Apte S."/>
            <person name="Camacho D."/>
            <person name="Thomas B.C."/>
            <person name="Warren L.A."/>
            <person name="Banfield J.F."/>
        </authorList>
    </citation>
    <scope>NUCLEOTIDE SEQUENCE [LARGE SCALE GENOMIC DNA]</scope>
    <source>
        <strain evidence="12">32-69-9</strain>
    </source>
</reference>
<dbReference type="PANTHER" id="PTHR30457">
    <property type="entry name" value="5'-NUCLEOTIDASE SURE"/>
    <property type="match status" value="1"/>
</dbReference>
<keyword evidence="8 9" id="KW-0378">Hydrolase</keyword>
<evidence type="ECO:0000256" key="9">
    <source>
        <dbReference type="HAMAP-Rule" id="MF_00060"/>
    </source>
</evidence>
<dbReference type="GO" id="GO:0008254">
    <property type="term" value="F:3'-nucleotidase activity"/>
    <property type="evidence" value="ECO:0007669"/>
    <property type="project" value="TreeGrafter"/>
</dbReference>
<protein>
    <recommendedName>
        <fullName evidence="9">5'-nucleotidase SurE</fullName>
        <ecNumber evidence="9">3.1.3.5</ecNumber>
    </recommendedName>
    <alternativeName>
        <fullName evidence="9">Nucleoside 5'-monophosphate phosphohydrolase</fullName>
    </alternativeName>
</protein>
<dbReference type="NCBIfam" id="NF001490">
    <property type="entry name" value="PRK00346.1-4"/>
    <property type="match status" value="1"/>
</dbReference>
<comment type="cofactor">
    <cofactor evidence="2">
        <name>Mg(2+)</name>
        <dbReference type="ChEBI" id="CHEBI:18420"/>
    </cofactor>
</comment>
<dbReference type="InterPro" id="IPR002828">
    <property type="entry name" value="SurE-like_Pase/nucleotidase"/>
</dbReference>
<comment type="similarity">
    <text evidence="4 9">Belongs to the SurE nucleotidase family.</text>
</comment>
<evidence type="ECO:0000256" key="7">
    <source>
        <dbReference type="ARBA" id="ARBA00022741"/>
    </source>
</evidence>
<evidence type="ECO:0000256" key="3">
    <source>
        <dbReference type="ARBA" id="ARBA00004496"/>
    </source>
</evidence>
<feature type="binding site" evidence="9">
    <location>
        <position position="8"/>
    </location>
    <ligand>
        <name>a divalent metal cation</name>
        <dbReference type="ChEBI" id="CHEBI:60240"/>
    </ligand>
</feature>
<evidence type="ECO:0000256" key="10">
    <source>
        <dbReference type="SAM" id="MobiDB-lite"/>
    </source>
</evidence>
<dbReference type="NCBIfam" id="TIGR00087">
    <property type="entry name" value="surE"/>
    <property type="match status" value="1"/>
</dbReference>
<evidence type="ECO:0000259" key="11">
    <source>
        <dbReference type="Pfam" id="PF01975"/>
    </source>
</evidence>
<dbReference type="SUPFAM" id="SSF64167">
    <property type="entry name" value="SurE-like"/>
    <property type="match status" value="1"/>
</dbReference>
<dbReference type="InterPro" id="IPR036523">
    <property type="entry name" value="SurE-like_sf"/>
</dbReference>
<sequence length="277" mass="30253">MKILLTNDDGIEAEGLACLERIARTLSDDVWVVAPQEEQSGKGRGITLTEPLRVNRFGERRFAVTGTPTDCVVLAVNDLMPERPDLVLSGVNRGHNVGEDCSYSGTVAGALQGMAFGIRSIALSQSLERFHDEVTAHWETAEAFAPAIISRLLAQPWNAGVVMNLNFPARPPEAVTEVEVTTQGFRQAGEMHAVKRTDLRGRDYYWMSFRGTKQDHAPGTDLRAMDDGKISVTPLHIDLTHRESVHDLKGILGGVPPKELSPHWGETGRPASRGGPE</sequence>
<dbReference type="GO" id="GO:0005737">
    <property type="term" value="C:cytoplasm"/>
    <property type="evidence" value="ECO:0007669"/>
    <property type="project" value="UniProtKB-SubCell"/>
</dbReference>
<comment type="caution">
    <text evidence="12">The sequence shown here is derived from an EMBL/GenBank/DDBJ whole genome shotgun (WGS) entry which is preliminary data.</text>
</comment>
<accession>A0A258FNC2</accession>
<feature type="binding site" evidence="9">
    <location>
        <position position="40"/>
    </location>
    <ligand>
        <name>a divalent metal cation</name>
        <dbReference type="ChEBI" id="CHEBI:60240"/>
    </ligand>
</feature>
<evidence type="ECO:0000256" key="6">
    <source>
        <dbReference type="ARBA" id="ARBA00022723"/>
    </source>
</evidence>
<dbReference type="Pfam" id="PF01975">
    <property type="entry name" value="SurE"/>
    <property type="match status" value="1"/>
</dbReference>
<keyword evidence="6 9" id="KW-0479">Metal-binding</keyword>
<proteinExistence type="inferred from homology"/>
<dbReference type="Proteomes" id="UP000215595">
    <property type="component" value="Unassembled WGS sequence"/>
</dbReference>
<feature type="binding site" evidence="9">
    <location>
        <position position="9"/>
    </location>
    <ligand>
        <name>a divalent metal cation</name>
        <dbReference type="ChEBI" id="CHEBI:60240"/>
    </ligand>
</feature>
<dbReference type="FunFam" id="3.40.1210.10:FF:000001">
    <property type="entry name" value="5'/3'-nucleotidase SurE"/>
    <property type="match status" value="1"/>
</dbReference>
<evidence type="ECO:0000256" key="8">
    <source>
        <dbReference type="ARBA" id="ARBA00022801"/>
    </source>
</evidence>
<dbReference type="AlphaFoldDB" id="A0A258FNC2"/>
<comment type="catalytic activity">
    <reaction evidence="1 9">
        <text>a ribonucleoside 5'-phosphate + H2O = a ribonucleoside + phosphate</text>
        <dbReference type="Rhea" id="RHEA:12484"/>
        <dbReference type="ChEBI" id="CHEBI:15377"/>
        <dbReference type="ChEBI" id="CHEBI:18254"/>
        <dbReference type="ChEBI" id="CHEBI:43474"/>
        <dbReference type="ChEBI" id="CHEBI:58043"/>
        <dbReference type="EC" id="3.1.3.5"/>
    </reaction>
</comment>
<dbReference type="Gene3D" id="3.40.1210.10">
    <property type="entry name" value="Survival protein SurE-like phosphatase/nucleotidase"/>
    <property type="match status" value="1"/>
</dbReference>
<evidence type="ECO:0000256" key="4">
    <source>
        <dbReference type="ARBA" id="ARBA00011062"/>
    </source>
</evidence>
<feature type="region of interest" description="Disordered" evidence="10">
    <location>
        <begin position="253"/>
        <end position="277"/>
    </location>
</feature>
<keyword evidence="5 9" id="KW-0963">Cytoplasm</keyword>
<gene>
    <name evidence="9" type="primary">surE</name>
    <name evidence="12" type="ORF">B7Z01_09150</name>
</gene>
<comment type="subcellular location">
    <subcellularLocation>
        <location evidence="3 9">Cytoplasm</location>
    </subcellularLocation>
</comment>
<evidence type="ECO:0000256" key="1">
    <source>
        <dbReference type="ARBA" id="ARBA00000815"/>
    </source>
</evidence>
<evidence type="ECO:0000256" key="2">
    <source>
        <dbReference type="ARBA" id="ARBA00001946"/>
    </source>
</evidence>
<comment type="cofactor">
    <cofactor evidence="9">
        <name>a divalent metal cation</name>
        <dbReference type="ChEBI" id="CHEBI:60240"/>
    </cofactor>
    <text evidence="9">Binds 1 divalent metal cation per subunit.</text>
</comment>
<evidence type="ECO:0000313" key="13">
    <source>
        <dbReference type="Proteomes" id="UP000215595"/>
    </source>
</evidence>
<feature type="domain" description="Survival protein SurE-like phosphatase/nucleotidase" evidence="11">
    <location>
        <begin position="3"/>
        <end position="188"/>
    </location>
</feature>
<feature type="binding site" evidence="9">
    <location>
        <position position="92"/>
    </location>
    <ligand>
        <name>a divalent metal cation</name>
        <dbReference type="ChEBI" id="CHEBI:60240"/>
    </ligand>
</feature>
<comment type="function">
    <text evidence="9">Nucleotidase that shows phosphatase activity on nucleoside 5'-monophosphates.</text>
</comment>
<dbReference type="PANTHER" id="PTHR30457:SF12">
    <property type="entry name" value="5'_3'-NUCLEOTIDASE SURE"/>
    <property type="match status" value="1"/>
</dbReference>
<evidence type="ECO:0000313" key="12">
    <source>
        <dbReference type="EMBL" id="OYX33262.1"/>
    </source>
</evidence>
<name>A0A258FNC2_9CAUL</name>
<dbReference type="HAMAP" id="MF_00060">
    <property type="entry name" value="SurE"/>
    <property type="match status" value="1"/>
</dbReference>
<dbReference type="GO" id="GO:0046872">
    <property type="term" value="F:metal ion binding"/>
    <property type="evidence" value="ECO:0007669"/>
    <property type="project" value="UniProtKB-UniRule"/>
</dbReference>
<organism evidence="12 13">
    <name type="scientific">Brevundimonas subvibrioides</name>
    <dbReference type="NCBI Taxonomy" id="74313"/>
    <lineage>
        <taxon>Bacteria</taxon>
        <taxon>Pseudomonadati</taxon>
        <taxon>Pseudomonadota</taxon>
        <taxon>Alphaproteobacteria</taxon>
        <taxon>Caulobacterales</taxon>
        <taxon>Caulobacteraceae</taxon>
        <taxon>Brevundimonas</taxon>
    </lineage>
</organism>
<dbReference type="GO" id="GO:0008253">
    <property type="term" value="F:5'-nucleotidase activity"/>
    <property type="evidence" value="ECO:0007669"/>
    <property type="project" value="UniProtKB-UniRule"/>
</dbReference>
<dbReference type="GO" id="GO:0000166">
    <property type="term" value="F:nucleotide binding"/>
    <property type="evidence" value="ECO:0007669"/>
    <property type="project" value="UniProtKB-KW"/>
</dbReference>
<keyword evidence="7 9" id="KW-0547">Nucleotide-binding</keyword>
<evidence type="ECO:0000256" key="5">
    <source>
        <dbReference type="ARBA" id="ARBA00022490"/>
    </source>
</evidence>